<sequence>MKYDFFNDFDFIPYDLAIKFDYRLENVIQKLENFFKNVKIDSFEDEFVEFYLAGSCIKADTFRDIDIFLFTKDKLKRVCANLDRKYFLYENNSNTYLYDTDLIQIVYRERFLDKDLKFIVDIFDFHSTKIGFKCVLDTKNFEITVNEFDVREEFVNYVLTKKNGLTRVNINPFVTLQRAIHFLKRGDDVPFYVFLEIFSKISLIEKDEPIEKYFDRLQGDEEKVKEVKDAIYKYLSFKNN</sequence>
<accession>D5V316</accession>
<dbReference type="Pfam" id="PF26128">
    <property type="entry name" value="Gad2"/>
    <property type="match status" value="1"/>
</dbReference>
<dbReference type="HOGENOM" id="CLU_1128600_0_0_7"/>
<dbReference type="Proteomes" id="UP000000939">
    <property type="component" value="Chromosome"/>
</dbReference>
<dbReference type="OrthoDB" id="5343494at2"/>
<protein>
    <submittedName>
        <fullName evidence="1">Uncharacterized protein</fullName>
    </submittedName>
</protein>
<proteinExistence type="predicted"/>
<dbReference type="KEGG" id="ant:Arnit_0934"/>
<organism evidence="1 2">
    <name type="scientific">Arcobacter nitrofigilis (strain ATCC 33309 / DSM 7299 / CCUG 15893 / LMG 7604 / NCTC 12251 / CI)</name>
    <name type="common">Campylobacter nitrofigilis</name>
    <dbReference type="NCBI Taxonomy" id="572480"/>
    <lineage>
        <taxon>Bacteria</taxon>
        <taxon>Pseudomonadati</taxon>
        <taxon>Campylobacterota</taxon>
        <taxon>Epsilonproteobacteria</taxon>
        <taxon>Campylobacterales</taxon>
        <taxon>Arcobacteraceae</taxon>
        <taxon>Arcobacter</taxon>
    </lineage>
</organism>
<evidence type="ECO:0000313" key="2">
    <source>
        <dbReference type="Proteomes" id="UP000000939"/>
    </source>
</evidence>
<dbReference type="RefSeq" id="WP_013134743.1">
    <property type="nucleotide sequence ID" value="NC_014166.1"/>
</dbReference>
<gene>
    <name evidence="1" type="ordered locus">Arnit_0934</name>
</gene>
<dbReference type="eggNOG" id="ENOG50318KU">
    <property type="taxonomic scope" value="Bacteria"/>
</dbReference>
<reference evidence="1 2" key="1">
    <citation type="journal article" date="2010" name="Stand. Genomic Sci.">
        <title>Complete genome sequence of Arcobacter nitrofigilis type strain (CI).</title>
        <authorList>
            <person name="Pati A."/>
            <person name="Gronow S."/>
            <person name="Lapidus A."/>
            <person name="Copeland A."/>
            <person name="Glavina Del Rio T."/>
            <person name="Nolan M."/>
            <person name="Lucas S."/>
            <person name="Tice H."/>
            <person name="Cheng J.F."/>
            <person name="Han C."/>
            <person name="Chertkov O."/>
            <person name="Bruce D."/>
            <person name="Tapia R."/>
            <person name="Goodwin L."/>
            <person name="Pitluck S."/>
            <person name="Liolios K."/>
            <person name="Ivanova N."/>
            <person name="Mavromatis K."/>
            <person name="Chen A."/>
            <person name="Palaniappan K."/>
            <person name="Land M."/>
            <person name="Hauser L."/>
            <person name="Chang Y.J."/>
            <person name="Jeffries C.D."/>
            <person name="Detter J.C."/>
            <person name="Rohde M."/>
            <person name="Goker M."/>
            <person name="Bristow J."/>
            <person name="Eisen J.A."/>
            <person name="Markowitz V."/>
            <person name="Hugenholtz P."/>
            <person name="Klenk H.P."/>
            <person name="Kyrpides N.C."/>
        </authorList>
    </citation>
    <scope>NUCLEOTIDE SEQUENCE [LARGE SCALE GENOMIC DNA]</scope>
    <source>
        <strain evidence="2">ATCC 33309 / DSM 7299 / CCUG 15893 / LMG 7604 / NCTC 12251 / CI</strain>
    </source>
</reference>
<name>D5V316_ARCNC</name>
<dbReference type="AlphaFoldDB" id="D5V316"/>
<evidence type="ECO:0000313" key="1">
    <source>
        <dbReference type="EMBL" id="ADG92598.1"/>
    </source>
</evidence>
<dbReference type="STRING" id="572480.Arnit_0934"/>
<keyword evidence="2" id="KW-1185">Reference proteome</keyword>
<dbReference type="EMBL" id="CP001999">
    <property type="protein sequence ID" value="ADG92598.1"/>
    <property type="molecule type" value="Genomic_DNA"/>
</dbReference>